<dbReference type="InterPro" id="IPR001750">
    <property type="entry name" value="ND/Mrp_TM"/>
</dbReference>
<reference evidence="21" key="1">
    <citation type="journal article" date="2019" name="Ticks Tick Borne Dis.">
        <title>Argasid and ixodid systematics: Implications for soft tick evolution and systematics, with a new argasid species list.</title>
        <authorList>
            <person name="Mans B.J."/>
            <person name="Featherston J."/>
            <person name="Kvas M."/>
            <person name="Pillay K.A."/>
            <person name="de Klerk D.G."/>
            <person name="Pienaar R."/>
            <person name="de Castro M.H."/>
            <person name="Schwan T.G."/>
            <person name="Lopez J.E."/>
            <person name="Teel P."/>
            <person name="Perez de Leon A.A."/>
            <person name="Sonenshine D.E."/>
            <person name="Egekwu N.I."/>
            <person name="Bakkes D.K."/>
            <person name="Heyne H."/>
            <person name="Kanduma E.G."/>
            <person name="Nyangiwe N."/>
            <person name="Bouattour A."/>
            <person name="Latif A.A."/>
        </authorList>
    </citation>
    <scope>NUCLEOTIDE SEQUENCE</scope>
</reference>
<feature type="transmembrane region" description="Helical" evidence="17">
    <location>
        <begin position="406"/>
        <end position="433"/>
    </location>
</feature>
<keyword evidence="12 17" id="KW-0520">NAD</keyword>
<evidence type="ECO:0000256" key="16">
    <source>
        <dbReference type="ARBA" id="ARBA00049551"/>
    </source>
</evidence>
<keyword evidence="5 17" id="KW-0813">Transport</keyword>
<evidence type="ECO:0000256" key="3">
    <source>
        <dbReference type="ARBA" id="ARBA00012944"/>
    </source>
</evidence>
<keyword evidence="13 17" id="KW-0830">Ubiquinone</keyword>
<evidence type="ECO:0000256" key="15">
    <source>
        <dbReference type="ARBA" id="ARBA00023136"/>
    </source>
</evidence>
<evidence type="ECO:0000256" key="8">
    <source>
        <dbReference type="ARBA" id="ARBA00022792"/>
    </source>
</evidence>
<evidence type="ECO:0000256" key="2">
    <source>
        <dbReference type="ARBA" id="ARBA00004448"/>
    </source>
</evidence>
<evidence type="ECO:0000256" key="1">
    <source>
        <dbReference type="ARBA" id="ARBA00003257"/>
    </source>
</evidence>
<dbReference type="Pfam" id="PF06455">
    <property type="entry name" value="NADH5_C"/>
    <property type="match status" value="1"/>
</dbReference>
<keyword evidence="8" id="KW-0999">Mitochondrion inner membrane</keyword>
<dbReference type="PANTHER" id="PTHR42829:SF2">
    <property type="entry name" value="NADH-UBIQUINONE OXIDOREDUCTASE CHAIN 5"/>
    <property type="match status" value="1"/>
</dbReference>
<keyword evidence="15 17" id="KW-0472">Membrane</keyword>
<evidence type="ECO:0000256" key="11">
    <source>
        <dbReference type="ARBA" id="ARBA00022989"/>
    </source>
</evidence>
<evidence type="ECO:0000259" key="18">
    <source>
        <dbReference type="Pfam" id="PF00361"/>
    </source>
</evidence>
<geneLocation type="mitochondrion" evidence="21"/>
<gene>
    <name evidence="21" type="primary">ND5</name>
</gene>
<dbReference type="GO" id="GO:0015990">
    <property type="term" value="P:electron transport coupled proton transport"/>
    <property type="evidence" value="ECO:0007669"/>
    <property type="project" value="TreeGrafter"/>
</dbReference>
<accession>A0A1P8AG91</accession>
<evidence type="ECO:0000256" key="12">
    <source>
        <dbReference type="ARBA" id="ARBA00023027"/>
    </source>
</evidence>
<protein>
    <recommendedName>
        <fullName evidence="4 17">NADH-ubiquinone oxidoreductase chain 5</fullName>
        <ecNumber evidence="3 17">7.1.1.2</ecNumber>
    </recommendedName>
</protein>
<feature type="transmembrane region" description="Helical" evidence="17">
    <location>
        <begin position="147"/>
        <end position="167"/>
    </location>
</feature>
<dbReference type="Pfam" id="PF00361">
    <property type="entry name" value="Proton_antipo_M"/>
    <property type="match status" value="1"/>
</dbReference>
<sequence length="555" mass="63791">MYFFWAIIIFFMSFFFFLKGLFFLYMMNVVVFEYILLELGSVEIKFYLLFDWMSLLFMAVVLFISSMVIFYSNEYMLKDKLKVYFLYGMLLFVGSMVLLIVSPNMVMILLGWDGLGLVSYCLVIYYQNLKSDIAGMMTILSNRIGDVAILMAIVMLFNFGSLDMIVYKKMLGVAGMLLVIAGMTKSAQIPFSAWLPAAMAAPTPVSSLVHSSTLVTAGVYLLIRFSILFKMNVFSNFLFFFSLLTMIMAGIGAMFEMDLKKIIALSTLSQLGLMMLTLSVSMVKLSFFHLLTHAIFKALLFLCAGMIIHNSMDGQDIRFMGGFFKLNPLISGLFGLASFSLFGFPFLSGFYSKDMILEYIYSSEKSLLVLILVILATILTCVYSFRLMYFSIWKGLLSVSVINYSFSYMMSIPILVMGVVVIFFGNILMWLIFSQPFFLILNFKIKLLNLMILMIAFWLFFMFYFNQKGFVGDLLGMEFFSSLWFLSLVSSYFSLKMLKKGMVFMVMEKSWVEEIGPKGLLNVNINMSKFVEWLQFSSMFLFLMFMIFLMLIFIF</sequence>
<evidence type="ECO:0000256" key="4">
    <source>
        <dbReference type="ARBA" id="ARBA00021096"/>
    </source>
</evidence>
<evidence type="ECO:0000256" key="10">
    <source>
        <dbReference type="ARBA" id="ARBA00022982"/>
    </source>
</evidence>
<evidence type="ECO:0000256" key="13">
    <source>
        <dbReference type="ARBA" id="ARBA00023075"/>
    </source>
</evidence>
<evidence type="ECO:0000256" key="9">
    <source>
        <dbReference type="ARBA" id="ARBA00022967"/>
    </source>
</evidence>
<comment type="catalytic activity">
    <reaction evidence="16 17">
        <text>a ubiquinone + NADH + 5 H(+)(in) = a ubiquinol + NAD(+) + 4 H(+)(out)</text>
        <dbReference type="Rhea" id="RHEA:29091"/>
        <dbReference type="Rhea" id="RHEA-COMP:9565"/>
        <dbReference type="Rhea" id="RHEA-COMP:9566"/>
        <dbReference type="ChEBI" id="CHEBI:15378"/>
        <dbReference type="ChEBI" id="CHEBI:16389"/>
        <dbReference type="ChEBI" id="CHEBI:17976"/>
        <dbReference type="ChEBI" id="CHEBI:57540"/>
        <dbReference type="ChEBI" id="CHEBI:57945"/>
        <dbReference type="EC" id="7.1.1.2"/>
    </reaction>
</comment>
<dbReference type="GeneID" id="37277038"/>
<dbReference type="GO" id="GO:0008137">
    <property type="term" value="F:NADH dehydrogenase (ubiquinone) activity"/>
    <property type="evidence" value="ECO:0007669"/>
    <property type="project" value="UniProtKB-EC"/>
</dbReference>
<dbReference type="EMBL" id="KR907242">
    <property type="protein sequence ID" value="AMX74129.1"/>
    <property type="molecule type" value="Genomic_DNA"/>
</dbReference>
<keyword evidence="9" id="KW-1278">Translocase</keyword>
<dbReference type="GO" id="GO:0042773">
    <property type="term" value="P:ATP synthesis coupled electron transport"/>
    <property type="evidence" value="ECO:0007669"/>
    <property type="project" value="InterPro"/>
</dbReference>
<name>A0A1P8AG91_9ACAR</name>
<evidence type="ECO:0000259" key="20">
    <source>
        <dbReference type="Pfam" id="PF06455"/>
    </source>
</evidence>
<comment type="function">
    <text evidence="1">Core subunit of the mitochondrial membrane respiratory chain NADH dehydrogenase (Complex I) that is believed to belong to the minimal assembly required for catalysis. Complex I functions in the transfer of electrons from NADH to the respiratory chain. The immediate electron acceptor for the enzyme is believed to be ubiquinone.</text>
</comment>
<evidence type="ECO:0000256" key="14">
    <source>
        <dbReference type="ARBA" id="ARBA00023128"/>
    </source>
</evidence>
<feature type="transmembrane region" description="Helical" evidence="17">
    <location>
        <begin position="107"/>
        <end position="126"/>
    </location>
</feature>
<dbReference type="RefSeq" id="YP_009480274.1">
    <property type="nucleotide sequence ID" value="NC_037522.1"/>
</dbReference>
<feature type="domain" description="NADH:quinone oxidoreductase/Mrp antiporter transmembrane" evidence="18">
    <location>
        <begin position="102"/>
        <end position="377"/>
    </location>
</feature>
<proteinExistence type="inferred from homology"/>
<keyword evidence="10" id="KW-0249">Electron transport</keyword>
<dbReference type="Pfam" id="PF00662">
    <property type="entry name" value="Proton_antipo_N"/>
    <property type="match status" value="1"/>
</dbReference>
<feature type="transmembrane region" description="Helical" evidence="17">
    <location>
        <begin position="533"/>
        <end position="554"/>
    </location>
</feature>
<dbReference type="InterPro" id="IPR003945">
    <property type="entry name" value="NU5C-like"/>
</dbReference>
<feature type="transmembrane region" description="Helical" evidence="17">
    <location>
        <begin position="287"/>
        <end position="308"/>
    </location>
</feature>
<dbReference type="PANTHER" id="PTHR42829">
    <property type="entry name" value="NADH-UBIQUINONE OXIDOREDUCTASE CHAIN 5"/>
    <property type="match status" value="1"/>
</dbReference>
<comment type="subcellular location">
    <subcellularLocation>
        <location evidence="2">Mitochondrion inner membrane</location>
        <topology evidence="2">Multi-pass membrane protein</topology>
    </subcellularLocation>
</comment>
<dbReference type="InterPro" id="IPR010934">
    <property type="entry name" value="NADH_DH_su5_C"/>
</dbReference>
<evidence type="ECO:0000256" key="5">
    <source>
        <dbReference type="ARBA" id="ARBA00022448"/>
    </source>
</evidence>
<feature type="domain" description="NADH dehydrogenase subunit 5 C-terminal" evidence="20">
    <location>
        <begin position="383"/>
        <end position="554"/>
    </location>
</feature>
<feature type="transmembrane region" description="Helical" evidence="17">
    <location>
        <begin position="367"/>
        <end position="385"/>
    </location>
</feature>
<feature type="transmembrane region" description="Helical" evidence="17">
    <location>
        <begin position="262"/>
        <end position="281"/>
    </location>
</feature>
<evidence type="ECO:0000256" key="7">
    <source>
        <dbReference type="ARBA" id="ARBA00022692"/>
    </source>
</evidence>
<comment type="function">
    <text evidence="17">Core subunit of the mitochondrial membrane respiratory chain NADH dehydrogenase (Complex I) which catalyzes electron transfer from NADH through the respiratory chain, using ubiquinone as an electron acceptor. Essential for the catalytic activity and assembly of complex I.</text>
</comment>
<dbReference type="AlphaFoldDB" id="A0A1P8AG91"/>
<keyword evidence="14 17" id="KW-0496">Mitochondrion</keyword>
<dbReference type="InterPro" id="IPR001516">
    <property type="entry name" value="Proton_antipo_N"/>
</dbReference>
<feature type="transmembrane region" description="Helical" evidence="17">
    <location>
        <begin position="233"/>
        <end position="255"/>
    </location>
</feature>
<keyword evidence="7 17" id="KW-0812">Transmembrane</keyword>
<dbReference type="GO" id="GO:0005743">
    <property type="term" value="C:mitochondrial inner membrane"/>
    <property type="evidence" value="ECO:0007669"/>
    <property type="project" value="UniProtKB-SubCell"/>
</dbReference>
<feature type="transmembrane region" description="Helical" evidence="17">
    <location>
        <begin position="207"/>
        <end position="227"/>
    </location>
</feature>
<evidence type="ECO:0000256" key="17">
    <source>
        <dbReference type="RuleBase" id="RU003404"/>
    </source>
</evidence>
<evidence type="ECO:0000256" key="6">
    <source>
        <dbReference type="ARBA" id="ARBA00022660"/>
    </source>
</evidence>
<organism evidence="21">
    <name type="scientific">Navis striatus</name>
    <dbReference type="NCBI Taxonomy" id="1580118"/>
    <lineage>
        <taxon>Eukaryota</taxon>
        <taxon>Metazoa</taxon>
        <taxon>Ecdysozoa</taxon>
        <taxon>Arthropoda</taxon>
        <taxon>Chelicerata</taxon>
        <taxon>Arachnida</taxon>
        <taxon>Acari</taxon>
        <taxon>Parasitiformes</taxon>
        <taxon>Ixodida</taxon>
        <taxon>Ixodoidea</taxon>
        <taxon>Argasidae</taxon>
        <taxon>Argasinae</taxon>
        <taxon>Navis</taxon>
    </lineage>
</organism>
<evidence type="ECO:0000259" key="19">
    <source>
        <dbReference type="Pfam" id="PF00662"/>
    </source>
</evidence>
<feature type="transmembrane region" description="Helical" evidence="17">
    <location>
        <begin position="445"/>
        <end position="465"/>
    </location>
</feature>
<evidence type="ECO:0000313" key="21">
    <source>
        <dbReference type="EMBL" id="AMX74129.1"/>
    </source>
</evidence>
<comment type="similarity">
    <text evidence="17">Belongs to the complex I subunit 5 family.</text>
</comment>
<feature type="domain" description="NADH-Ubiquinone oxidoreductase (complex I) chain 5 N-terminal" evidence="19">
    <location>
        <begin position="38"/>
        <end position="81"/>
    </location>
</feature>
<dbReference type="EC" id="7.1.1.2" evidence="3 17"/>
<keyword evidence="11 17" id="KW-1133">Transmembrane helix</keyword>
<keyword evidence="6" id="KW-0679">Respiratory chain</keyword>
<feature type="transmembrane region" description="Helical" evidence="17">
    <location>
        <begin position="46"/>
        <end position="71"/>
    </location>
</feature>
<feature type="transmembrane region" description="Helical" evidence="17">
    <location>
        <begin position="83"/>
        <end position="101"/>
    </location>
</feature>
<feature type="transmembrane region" description="Helical" evidence="17">
    <location>
        <begin position="7"/>
        <end position="26"/>
    </location>
</feature>
<dbReference type="PRINTS" id="PR01434">
    <property type="entry name" value="NADHDHGNASE5"/>
</dbReference>
<dbReference type="GO" id="GO:0003954">
    <property type="term" value="F:NADH dehydrogenase activity"/>
    <property type="evidence" value="ECO:0007669"/>
    <property type="project" value="TreeGrafter"/>
</dbReference>
<feature type="transmembrane region" description="Helical" evidence="17">
    <location>
        <begin position="477"/>
        <end position="495"/>
    </location>
</feature>
<feature type="transmembrane region" description="Helical" evidence="17">
    <location>
        <begin position="329"/>
        <end position="347"/>
    </location>
</feature>
<dbReference type="CTD" id="4540"/>